<reference evidence="1" key="1">
    <citation type="journal article" name="BMC Genomics">
        <title>Long-read sequencing and de novo genome assembly of marine medaka (Oryzias melastigma).</title>
        <authorList>
            <person name="Liang P."/>
            <person name="Saqib H.S.A."/>
            <person name="Ni X."/>
            <person name="Shen Y."/>
        </authorList>
    </citation>
    <scope>NUCLEOTIDE SEQUENCE</scope>
    <source>
        <strain evidence="1">Bigg-433</strain>
    </source>
</reference>
<sequence>MPDDPRLPQKVHSDPAYPTLPFYQPQSVKCRCEPEARRKRRSGVCQQLRVQTAAERAVSLTFPSLLYWSGLTRDSPLGVSLSQCLYGLERSAVCPPAFLSARLPACLPACCSSGCVDVSAVLIC</sequence>
<gene>
    <name evidence="1" type="ORF">FQA47_000516</name>
</gene>
<proteinExistence type="predicted"/>
<comment type="caution">
    <text evidence="1">The sequence shown here is derived from an EMBL/GenBank/DDBJ whole genome shotgun (WGS) entry which is preliminary data.</text>
</comment>
<accession>A0A834L1F6</accession>
<dbReference type="Proteomes" id="UP000646548">
    <property type="component" value="Unassembled WGS sequence"/>
</dbReference>
<dbReference type="EMBL" id="WKFB01000032">
    <property type="protein sequence ID" value="KAF6738206.1"/>
    <property type="molecule type" value="Genomic_DNA"/>
</dbReference>
<dbReference type="AlphaFoldDB" id="A0A834L1F6"/>
<name>A0A834L1F6_ORYME</name>
<protein>
    <submittedName>
        <fullName evidence="1">Uncharacterized protein</fullName>
    </submittedName>
</protein>
<organism evidence="1 2">
    <name type="scientific">Oryzias melastigma</name>
    <name type="common">Marine medaka</name>
    <dbReference type="NCBI Taxonomy" id="30732"/>
    <lineage>
        <taxon>Eukaryota</taxon>
        <taxon>Metazoa</taxon>
        <taxon>Chordata</taxon>
        <taxon>Craniata</taxon>
        <taxon>Vertebrata</taxon>
        <taxon>Euteleostomi</taxon>
        <taxon>Actinopterygii</taxon>
        <taxon>Neopterygii</taxon>
        <taxon>Teleostei</taxon>
        <taxon>Neoteleostei</taxon>
        <taxon>Acanthomorphata</taxon>
        <taxon>Ovalentaria</taxon>
        <taxon>Atherinomorphae</taxon>
        <taxon>Beloniformes</taxon>
        <taxon>Adrianichthyidae</taxon>
        <taxon>Oryziinae</taxon>
        <taxon>Oryzias</taxon>
    </lineage>
</organism>
<evidence type="ECO:0000313" key="1">
    <source>
        <dbReference type="EMBL" id="KAF6738206.1"/>
    </source>
</evidence>
<evidence type="ECO:0000313" key="2">
    <source>
        <dbReference type="Proteomes" id="UP000646548"/>
    </source>
</evidence>